<dbReference type="EMBL" id="FPAA01000002">
    <property type="protein sequence ID" value="SFS46293.1"/>
    <property type="molecule type" value="Genomic_DNA"/>
</dbReference>
<keyword evidence="3" id="KW-1185">Reference proteome</keyword>
<evidence type="ECO:0008006" key="4">
    <source>
        <dbReference type="Google" id="ProtNLM"/>
    </source>
</evidence>
<proteinExistence type="predicted"/>
<dbReference type="AlphaFoldDB" id="A0A1I6Q1J0"/>
<name>A0A1I6Q1J0_9BACL</name>
<dbReference type="Proteomes" id="UP000198660">
    <property type="component" value="Unassembled WGS sequence"/>
</dbReference>
<gene>
    <name evidence="2" type="ORF">SAMN05444972_102274</name>
</gene>
<protein>
    <recommendedName>
        <fullName evidence="4">Helix-turn-helix domain-containing protein</fullName>
    </recommendedName>
</protein>
<feature type="region of interest" description="Disordered" evidence="1">
    <location>
        <begin position="71"/>
        <end position="126"/>
    </location>
</feature>
<dbReference type="RefSeq" id="WP_091834235.1">
    <property type="nucleotide sequence ID" value="NZ_FPAA01000002.1"/>
</dbReference>
<organism evidence="2 3">
    <name type="scientific">Marininema halotolerans</name>
    <dbReference type="NCBI Taxonomy" id="1155944"/>
    <lineage>
        <taxon>Bacteria</taxon>
        <taxon>Bacillati</taxon>
        <taxon>Bacillota</taxon>
        <taxon>Bacilli</taxon>
        <taxon>Bacillales</taxon>
        <taxon>Thermoactinomycetaceae</taxon>
        <taxon>Marininema</taxon>
    </lineage>
</organism>
<evidence type="ECO:0000256" key="1">
    <source>
        <dbReference type="SAM" id="MobiDB-lite"/>
    </source>
</evidence>
<sequence>MPFQHQNMDESMRPDIETLHTLEEAADELQVSEEALRQAIDEGIFRGVEKEGATLLPHEELERAKELLAQNHQAQSVDDTFEDEPDPTPDTEDSEPSIHREDPDVSSASTTDQKRNQNDDPIYTATSEVIPLYRTEDTHHHDDRTHHQHKWKSAFEKITEQLRRLQGMKPLSRLRVKERLEGFFRIIESKKKTDIDEEFEKREVSLKLGFMTGQNEMFCDFCEVHDRFYPGAIFADIYVDGALKWMMCPNCLNYCRQQSNGSMEQNVRARFNHLAHRLEREAQRARKLAASENFRVPQDHEWEAWETASVTMQEVASAHAGPGFDHGSDFDSNASWGFHTDYNDADFTADFDPADPPKDNGSA</sequence>
<accession>A0A1I6Q1J0</accession>
<dbReference type="OrthoDB" id="2987318at2"/>
<evidence type="ECO:0000313" key="2">
    <source>
        <dbReference type="EMBL" id="SFS46293.1"/>
    </source>
</evidence>
<evidence type="ECO:0000313" key="3">
    <source>
        <dbReference type="Proteomes" id="UP000198660"/>
    </source>
</evidence>
<reference evidence="3" key="1">
    <citation type="submission" date="2016-10" db="EMBL/GenBank/DDBJ databases">
        <authorList>
            <person name="Varghese N."/>
            <person name="Submissions S."/>
        </authorList>
    </citation>
    <scope>NUCLEOTIDE SEQUENCE [LARGE SCALE GENOMIC DNA]</scope>
    <source>
        <strain evidence="3">DSM 45789</strain>
    </source>
</reference>
<feature type="compositionally biased region" description="Acidic residues" evidence="1">
    <location>
        <begin position="79"/>
        <end position="95"/>
    </location>
</feature>